<gene>
    <name evidence="1" type="ORF">EVG20_g5295</name>
</gene>
<reference evidence="1 2" key="1">
    <citation type="submission" date="2019-02" db="EMBL/GenBank/DDBJ databases">
        <title>Genome sequencing of the rare red list fungi Dentipellis fragilis.</title>
        <authorList>
            <person name="Buettner E."/>
            <person name="Kellner H."/>
        </authorList>
    </citation>
    <scope>NUCLEOTIDE SEQUENCE [LARGE SCALE GENOMIC DNA]</scope>
    <source>
        <strain evidence="1 2">DSM 105465</strain>
    </source>
</reference>
<dbReference type="AlphaFoldDB" id="A0A4Y9YVP5"/>
<evidence type="ECO:0000313" key="1">
    <source>
        <dbReference type="EMBL" id="TFY65798.1"/>
    </source>
</evidence>
<keyword evidence="2" id="KW-1185">Reference proteome</keyword>
<accession>A0A4Y9YVP5</accession>
<proteinExistence type="predicted"/>
<sequence length="154" mass="15740">MRAAGRLGGVPEGVWPALESGALALNSSLNSPGSTDASLLAASQGRRAIGHLRLITPVPGTSFLSIRAGHAARAPSSPSPEYPASFLLTGSSRVNPPHPDCFPPRRATLGGTPLPASLCKVELLGACVADALTPLGLDYVFSAIFSGDPETIEE</sequence>
<organism evidence="1 2">
    <name type="scientific">Dentipellis fragilis</name>
    <dbReference type="NCBI Taxonomy" id="205917"/>
    <lineage>
        <taxon>Eukaryota</taxon>
        <taxon>Fungi</taxon>
        <taxon>Dikarya</taxon>
        <taxon>Basidiomycota</taxon>
        <taxon>Agaricomycotina</taxon>
        <taxon>Agaricomycetes</taxon>
        <taxon>Russulales</taxon>
        <taxon>Hericiaceae</taxon>
        <taxon>Dentipellis</taxon>
    </lineage>
</organism>
<comment type="caution">
    <text evidence="1">The sequence shown here is derived from an EMBL/GenBank/DDBJ whole genome shotgun (WGS) entry which is preliminary data.</text>
</comment>
<dbReference type="EMBL" id="SEOQ01000307">
    <property type="protein sequence ID" value="TFY65798.1"/>
    <property type="molecule type" value="Genomic_DNA"/>
</dbReference>
<dbReference type="Proteomes" id="UP000298327">
    <property type="component" value="Unassembled WGS sequence"/>
</dbReference>
<name>A0A4Y9YVP5_9AGAM</name>
<evidence type="ECO:0000313" key="2">
    <source>
        <dbReference type="Proteomes" id="UP000298327"/>
    </source>
</evidence>
<protein>
    <submittedName>
        <fullName evidence="1">Uncharacterized protein</fullName>
    </submittedName>
</protein>